<dbReference type="SUPFAM" id="SSF82895">
    <property type="entry name" value="TSP-1 type 1 repeat"/>
    <property type="match status" value="1"/>
</dbReference>
<keyword evidence="8" id="KW-1185">Reference proteome</keyword>
<gene>
    <name evidence="7" type="ORF">MONAX_5E031285</name>
</gene>
<dbReference type="Proteomes" id="UP000335636">
    <property type="component" value="Unassembled WGS sequence"/>
</dbReference>
<dbReference type="InterPro" id="IPR036383">
    <property type="entry name" value="TSP1_rpt_sf"/>
</dbReference>
<reference evidence="7" key="1">
    <citation type="submission" date="2019-04" db="EMBL/GenBank/DDBJ databases">
        <authorList>
            <person name="Alioto T."/>
            <person name="Alioto T."/>
        </authorList>
    </citation>
    <scope>NUCLEOTIDE SEQUENCE [LARGE SCALE GENOMIC DNA]</scope>
</reference>
<feature type="compositionally biased region" description="Basic and acidic residues" evidence="6">
    <location>
        <begin position="97"/>
        <end position="106"/>
    </location>
</feature>
<dbReference type="AlphaFoldDB" id="A0A5E4CPM9"/>
<dbReference type="GO" id="GO:0005576">
    <property type="term" value="C:extracellular region"/>
    <property type="evidence" value="ECO:0007669"/>
    <property type="project" value="UniProtKB-SubCell"/>
</dbReference>
<evidence type="ECO:0000256" key="4">
    <source>
        <dbReference type="ARBA" id="ARBA00023157"/>
    </source>
</evidence>
<evidence type="ECO:0000256" key="3">
    <source>
        <dbReference type="ARBA" id="ARBA00022729"/>
    </source>
</evidence>
<evidence type="ECO:0000256" key="5">
    <source>
        <dbReference type="ARBA" id="ARBA00023180"/>
    </source>
</evidence>
<dbReference type="PROSITE" id="PS50092">
    <property type="entry name" value="TSP1"/>
    <property type="match status" value="1"/>
</dbReference>
<feature type="region of interest" description="Disordered" evidence="6">
    <location>
        <begin position="95"/>
        <end position="139"/>
    </location>
</feature>
<evidence type="ECO:0000256" key="6">
    <source>
        <dbReference type="SAM" id="MobiDB-lite"/>
    </source>
</evidence>
<comment type="subcellular location">
    <subcellularLocation>
        <location evidence="1">Secreted</location>
        <location evidence="1">Extracellular space</location>
    </subcellularLocation>
</comment>
<accession>A0A5E4CPM9</accession>
<dbReference type="EMBL" id="CABDUW010001755">
    <property type="protein sequence ID" value="VTJ83744.1"/>
    <property type="molecule type" value="Genomic_DNA"/>
</dbReference>
<protein>
    <recommendedName>
        <fullName evidence="9">Spondin domain-containing protein</fullName>
    </recommendedName>
</protein>
<dbReference type="InterPro" id="IPR000884">
    <property type="entry name" value="TSP1_rpt"/>
</dbReference>
<sequence>MIMSEVGCTVEVLGWTPWTSWSSCSQSCLVPGGVPGWRHRSRLCPSLRDISCPGEATQEEPCSPPVCPGTAPLLPCPDTWVDEDQEIMTLEQVPSLREMKEQREWRNPGCSETPPCPSRTPRSQHMSNMFGTVLEEGPA</sequence>
<name>A0A5E4CPM9_MARMO</name>
<organism evidence="7 8">
    <name type="scientific">Marmota monax</name>
    <name type="common">Woodchuck</name>
    <dbReference type="NCBI Taxonomy" id="9995"/>
    <lineage>
        <taxon>Eukaryota</taxon>
        <taxon>Metazoa</taxon>
        <taxon>Chordata</taxon>
        <taxon>Craniata</taxon>
        <taxon>Vertebrata</taxon>
        <taxon>Euteleostomi</taxon>
        <taxon>Mammalia</taxon>
        <taxon>Eutheria</taxon>
        <taxon>Euarchontoglires</taxon>
        <taxon>Glires</taxon>
        <taxon>Rodentia</taxon>
        <taxon>Sciuromorpha</taxon>
        <taxon>Sciuridae</taxon>
        <taxon>Xerinae</taxon>
        <taxon>Marmotini</taxon>
        <taxon>Marmota</taxon>
    </lineage>
</organism>
<keyword evidence="5" id="KW-0325">Glycoprotein</keyword>
<proteinExistence type="predicted"/>
<dbReference type="SMART" id="SM00209">
    <property type="entry name" value="TSP1"/>
    <property type="match status" value="1"/>
</dbReference>
<evidence type="ECO:0000256" key="1">
    <source>
        <dbReference type="ARBA" id="ARBA00004239"/>
    </source>
</evidence>
<comment type="caution">
    <text evidence="7">The sequence shown here is derived from an EMBL/GenBank/DDBJ whole genome shotgun (WGS) entry which is preliminary data.</text>
</comment>
<dbReference type="Gene3D" id="2.20.100.10">
    <property type="entry name" value="Thrombospondin type-1 (TSP1) repeat"/>
    <property type="match status" value="1"/>
</dbReference>
<evidence type="ECO:0000313" key="7">
    <source>
        <dbReference type="EMBL" id="VTJ83744.1"/>
    </source>
</evidence>
<dbReference type="Pfam" id="PF00090">
    <property type="entry name" value="TSP_1"/>
    <property type="match status" value="1"/>
</dbReference>
<dbReference type="FunFam" id="2.20.100.10:FF:000051">
    <property type="entry name" value="Cartilage intermediate layer protein 2"/>
    <property type="match status" value="1"/>
</dbReference>
<keyword evidence="2" id="KW-0964">Secreted</keyword>
<feature type="compositionally biased region" description="Polar residues" evidence="6">
    <location>
        <begin position="120"/>
        <end position="130"/>
    </location>
</feature>
<keyword evidence="4" id="KW-1015">Disulfide bond</keyword>
<keyword evidence="3" id="KW-0732">Signal</keyword>
<evidence type="ECO:0008006" key="9">
    <source>
        <dbReference type="Google" id="ProtNLM"/>
    </source>
</evidence>
<evidence type="ECO:0000313" key="8">
    <source>
        <dbReference type="Proteomes" id="UP000335636"/>
    </source>
</evidence>
<evidence type="ECO:0000256" key="2">
    <source>
        <dbReference type="ARBA" id="ARBA00022525"/>
    </source>
</evidence>